<reference evidence="10 11" key="1">
    <citation type="submission" date="2021-03" db="EMBL/GenBank/DDBJ databases">
        <title>Assistant Professor.</title>
        <authorList>
            <person name="Huq M.A."/>
        </authorList>
    </citation>
    <scope>NUCLEOTIDE SEQUENCE [LARGE SCALE GENOMIC DNA]</scope>
    <source>
        <strain evidence="10 11">MAH-29</strain>
    </source>
</reference>
<evidence type="ECO:0000259" key="9">
    <source>
        <dbReference type="Pfam" id="PF00593"/>
    </source>
</evidence>
<comment type="similarity">
    <text evidence="8">Belongs to the TonB-dependent receptor family.</text>
</comment>
<dbReference type="Pfam" id="PF00593">
    <property type="entry name" value="TonB_dep_Rec_b-barrel"/>
    <property type="match status" value="1"/>
</dbReference>
<comment type="subcellular location">
    <subcellularLocation>
        <location evidence="1 8">Cell outer membrane</location>
        <topology evidence="1 8">Multi-pass membrane protein</topology>
    </subcellularLocation>
</comment>
<dbReference type="InterPro" id="IPR036942">
    <property type="entry name" value="Beta-barrel_TonB_sf"/>
</dbReference>
<keyword evidence="11" id="KW-1185">Reference proteome</keyword>
<evidence type="ECO:0000256" key="7">
    <source>
        <dbReference type="ARBA" id="ARBA00023237"/>
    </source>
</evidence>
<keyword evidence="5" id="KW-0798">TonB box</keyword>
<protein>
    <submittedName>
        <fullName evidence="10">SusC/RagA family TonB-linked outer membrane protein</fullName>
    </submittedName>
</protein>
<evidence type="ECO:0000256" key="5">
    <source>
        <dbReference type="ARBA" id="ARBA00023077"/>
    </source>
</evidence>
<evidence type="ECO:0000256" key="3">
    <source>
        <dbReference type="ARBA" id="ARBA00022452"/>
    </source>
</evidence>
<evidence type="ECO:0000313" key="10">
    <source>
        <dbReference type="EMBL" id="MBO9202470.1"/>
    </source>
</evidence>
<organism evidence="10 11">
    <name type="scientific">Niastella soli</name>
    <dbReference type="NCBI Taxonomy" id="2821487"/>
    <lineage>
        <taxon>Bacteria</taxon>
        <taxon>Pseudomonadati</taxon>
        <taxon>Bacteroidota</taxon>
        <taxon>Chitinophagia</taxon>
        <taxon>Chitinophagales</taxon>
        <taxon>Chitinophagaceae</taxon>
        <taxon>Niastella</taxon>
    </lineage>
</organism>
<evidence type="ECO:0000256" key="8">
    <source>
        <dbReference type="PROSITE-ProRule" id="PRU01360"/>
    </source>
</evidence>
<feature type="domain" description="TonB-dependent receptor-like beta-barrel" evidence="9">
    <location>
        <begin position="25"/>
        <end position="491"/>
    </location>
</feature>
<evidence type="ECO:0000256" key="1">
    <source>
        <dbReference type="ARBA" id="ARBA00004571"/>
    </source>
</evidence>
<sequence>MGGYGSVGTVAAVSWLNENTLTWDHTWQNTHFLNVLAGYTTQFSKDESAVASSQKFPNDLTTYNNLSYAGSAVLSLSDAHQSTLNSFLARVNYSYLHKYNITLSERADGSSRLGANNKWGYFPSIGISWNINKEDFFQRFDRYISNLKLRVTAGKTGNSEVPPYSSLAALAPTNYYFNNTLVTGIAPVQLANPDLKWETTSQYNAGVDLGLFNNRINVTFDAYYKKTTDLLLYVPFPLYTGYASQLENVGSVENKGFELGLSTENIKSQDFTWRSTFLIAANRNKVLNLGESSSFFPIAPTGQVSPVIVQVGLPVGTFWGYSTNGLLTAEDLTKGVPVLAGVSQQVGDTKYIDNTGDGFITTADKHNLGSAQPTFTASFSNNVSWKHFDLSFFIQGSFGNKLFNLLQQKLEIPTISLNASAALLNRYSTTNPNGTIARATNSPVPQVTDRYIEDGSYAKLKNITLGYNFPATISSKVRAKQLRVYVSAQNLITLTHYTGYNPEVNFYDNDNTKQGIDYGIYPATRTFLAGVNITF</sequence>
<dbReference type="Proteomes" id="UP000677244">
    <property type="component" value="Unassembled WGS sequence"/>
</dbReference>
<dbReference type="PROSITE" id="PS52016">
    <property type="entry name" value="TONB_DEPENDENT_REC_3"/>
    <property type="match status" value="1"/>
</dbReference>
<evidence type="ECO:0000256" key="2">
    <source>
        <dbReference type="ARBA" id="ARBA00022448"/>
    </source>
</evidence>
<dbReference type="InterPro" id="IPR000531">
    <property type="entry name" value="Beta-barrel_TonB"/>
</dbReference>
<dbReference type="InterPro" id="IPR039426">
    <property type="entry name" value="TonB-dep_rcpt-like"/>
</dbReference>
<dbReference type="NCBIfam" id="TIGR04056">
    <property type="entry name" value="OMP_RagA_SusC"/>
    <property type="match status" value="1"/>
</dbReference>
<name>A0ABS3YX13_9BACT</name>
<keyword evidence="2 8" id="KW-0813">Transport</keyword>
<dbReference type="SUPFAM" id="SSF56935">
    <property type="entry name" value="Porins"/>
    <property type="match status" value="1"/>
</dbReference>
<keyword evidence="3 8" id="KW-1134">Transmembrane beta strand</keyword>
<evidence type="ECO:0000256" key="6">
    <source>
        <dbReference type="ARBA" id="ARBA00023136"/>
    </source>
</evidence>
<gene>
    <name evidence="10" type="ORF">J7I42_19440</name>
</gene>
<dbReference type="InterPro" id="IPR023996">
    <property type="entry name" value="TonB-dep_OMP_SusC/RagA"/>
</dbReference>
<dbReference type="Gene3D" id="2.40.170.20">
    <property type="entry name" value="TonB-dependent receptor, beta-barrel domain"/>
    <property type="match status" value="1"/>
</dbReference>
<evidence type="ECO:0000313" key="11">
    <source>
        <dbReference type="Proteomes" id="UP000677244"/>
    </source>
</evidence>
<accession>A0ABS3YX13</accession>
<dbReference type="EMBL" id="JAGHKO010000004">
    <property type="protein sequence ID" value="MBO9202470.1"/>
    <property type="molecule type" value="Genomic_DNA"/>
</dbReference>
<keyword evidence="7 8" id="KW-0998">Cell outer membrane</keyword>
<keyword evidence="6 8" id="KW-0472">Membrane</keyword>
<keyword evidence="4 8" id="KW-0812">Transmembrane</keyword>
<dbReference type="RefSeq" id="WP_209140516.1">
    <property type="nucleotide sequence ID" value="NZ_JAGHKO010000004.1"/>
</dbReference>
<comment type="caution">
    <text evidence="10">The sequence shown here is derived from an EMBL/GenBank/DDBJ whole genome shotgun (WGS) entry which is preliminary data.</text>
</comment>
<proteinExistence type="inferred from homology"/>
<evidence type="ECO:0000256" key="4">
    <source>
        <dbReference type="ARBA" id="ARBA00022692"/>
    </source>
</evidence>